<dbReference type="AlphaFoldDB" id="A0A1R3IXS8"/>
<dbReference type="Pfam" id="PF13456">
    <property type="entry name" value="RVT_3"/>
    <property type="match status" value="1"/>
</dbReference>
<dbReference type="Proteomes" id="UP000187203">
    <property type="component" value="Unassembled WGS sequence"/>
</dbReference>
<comment type="caution">
    <text evidence="2">The sequence shown here is derived from an EMBL/GenBank/DDBJ whole genome shotgun (WGS) entry which is preliminary data.</text>
</comment>
<proteinExistence type="predicted"/>
<sequence length="213" mass="22398">MSARLSPTTSACTIFCIECASPINTPPTVAFSKNRRSSLISGRSPMNKARPVEKTLWKAPKRGTVKINFDGSFQVSPVVGGFGAVARENDGQVLGAMAGPLLGVGDSFEAEALAAVKAMEWSRDMGFKDIVIEGDALTIIQKVNSLALDFSPIGPYIADLKLLCSFFNTCNFSHVKRDGNAVANCLAKFGSSLSADMFLDGGSSACGDGCSIN</sequence>
<dbReference type="InterPro" id="IPR036397">
    <property type="entry name" value="RNaseH_sf"/>
</dbReference>
<name>A0A1R3IXS8_9ROSI</name>
<keyword evidence="3" id="KW-1185">Reference proteome</keyword>
<dbReference type="SUPFAM" id="SSF53098">
    <property type="entry name" value="Ribonuclease H-like"/>
    <property type="match status" value="1"/>
</dbReference>
<dbReference type="InterPro" id="IPR012337">
    <property type="entry name" value="RNaseH-like_sf"/>
</dbReference>
<dbReference type="Gene3D" id="3.30.420.10">
    <property type="entry name" value="Ribonuclease H-like superfamily/Ribonuclease H"/>
    <property type="match status" value="1"/>
</dbReference>
<evidence type="ECO:0000313" key="3">
    <source>
        <dbReference type="Proteomes" id="UP000187203"/>
    </source>
</evidence>
<dbReference type="GO" id="GO:0004523">
    <property type="term" value="F:RNA-DNA hybrid ribonuclease activity"/>
    <property type="evidence" value="ECO:0007669"/>
    <property type="project" value="InterPro"/>
</dbReference>
<reference evidence="3" key="1">
    <citation type="submission" date="2013-09" db="EMBL/GenBank/DDBJ databases">
        <title>Corchorus olitorius genome sequencing.</title>
        <authorList>
            <person name="Alam M."/>
            <person name="Haque M.S."/>
            <person name="Islam M.S."/>
            <person name="Emdad E.M."/>
            <person name="Islam M.M."/>
            <person name="Ahmed B."/>
            <person name="Halim A."/>
            <person name="Hossen Q.M.M."/>
            <person name="Hossain M.Z."/>
            <person name="Ahmed R."/>
            <person name="Khan M.M."/>
            <person name="Islam R."/>
            <person name="Rashid M.M."/>
            <person name="Khan S.A."/>
            <person name="Rahman M.S."/>
            <person name="Alam M."/>
            <person name="Yahiya A.S."/>
            <person name="Khan M.S."/>
            <person name="Azam M.S."/>
            <person name="Haque T."/>
            <person name="Lashkar M.Z.H."/>
            <person name="Akhand A.I."/>
            <person name="Morshed G."/>
            <person name="Roy S."/>
            <person name="Uddin K.S."/>
            <person name="Rabeya T."/>
            <person name="Hossain A.S."/>
            <person name="Chowdhury A."/>
            <person name="Snigdha A.R."/>
            <person name="Mortoza M.S."/>
            <person name="Matin S.A."/>
            <person name="Hoque S.M.E."/>
            <person name="Islam M.K."/>
            <person name="Roy D.K."/>
            <person name="Haider R."/>
            <person name="Moosa M.M."/>
            <person name="Elias S.M."/>
            <person name="Hasan A.M."/>
            <person name="Jahan S."/>
            <person name="Shafiuddin M."/>
            <person name="Mahmood N."/>
            <person name="Shommy N.S."/>
        </authorList>
    </citation>
    <scope>NUCLEOTIDE SEQUENCE [LARGE SCALE GENOMIC DNA]</scope>
    <source>
        <strain evidence="3">cv. O-4</strain>
    </source>
</reference>
<dbReference type="CDD" id="cd06222">
    <property type="entry name" value="RNase_H_like"/>
    <property type="match status" value="1"/>
</dbReference>
<dbReference type="PANTHER" id="PTHR47074:SF48">
    <property type="entry name" value="POLYNUCLEOTIDYL TRANSFERASE, RIBONUCLEASE H-LIKE SUPERFAMILY PROTEIN"/>
    <property type="match status" value="1"/>
</dbReference>
<dbReference type="InterPro" id="IPR052929">
    <property type="entry name" value="RNase_H-like_EbsB-rel"/>
</dbReference>
<feature type="domain" description="RNase H type-1" evidence="1">
    <location>
        <begin position="68"/>
        <end position="189"/>
    </location>
</feature>
<dbReference type="STRING" id="93759.A0A1R3IXS8"/>
<dbReference type="GO" id="GO:0003676">
    <property type="term" value="F:nucleic acid binding"/>
    <property type="evidence" value="ECO:0007669"/>
    <property type="project" value="InterPro"/>
</dbReference>
<dbReference type="EMBL" id="AWUE01017331">
    <property type="protein sequence ID" value="OMO87392.1"/>
    <property type="molecule type" value="Genomic_DNA"/>
</dbReference>
<organism evidence="2 3">
    <name type="scientific">Corchorus olitorius</name>
    <dbReference type="NCBI Taxonomy" id="93759"/>
    <lineage>
        <taxon>Eukaryota</taxon>
        <taxon>Viridiplantae</taxon>
        <taxon>Streptophyta</taxon>
        <taxon>Embryophyta</taxon>
        <taxon>Tracheophyta</taxon>
        <taxon>Spermatophyta</taxon>
        <taxon>Magnoliopsida</taxon>
        <taxon>eudicotyledons</taxon>
        <taxon>Gunneridae</taxon>
        <taxon>Pentapetalae</taxon>
        <taxon>rosids</taxon>
        <taxon>malvids</taxon>
        <taxon>Malvales</taxon>
        <taxon>Malvaceae</taxon>
        <taxon>Grewioideae</taxon>
        <taxon>Apeibeae</taxon>
        <taxon>Corchorus</taxon>
    </lineage>
</organism>
<dbReference type="InterPro" id="IPR044730">
    <property type="entry name" value="RNase_H-like_dom_plant"/>
</dbReference>
<protein>
    <recommendedName>
        <fullName evidence="1">RNase H type-1 domain-containing protein</fullName>
    </recommendedName>
</protein>
<evidence type="ECO:0000259" key="1">
    <source>
        <dbReference type="Pfam" id="PF13456"/>
    </source>
</evidence>
<dbReference type="OrthoDB" id="1752174at2759"/>
<gene>
    <name evidence="2" type="ORF">COLO4_20671</name>
</gene>
<accession>A0A1R3IXS8</accession>
<dbReference type="PANTHER" id="PTHR47074">
    <property type="entry name" value="BNAC02G40300D PROTEIN"/>
    <property type="match status" value="1"/>
</dbReference>
<dbReference type="InterPro" id="IPR002156">
    <property type="entry name" value="RNaseH_domain"/>
</dbReference>
<evidence type="ECO:0000313" key="2">
    <source>
        <dbReference type="EMBL" id="OMO87392.1"/>
    </source>
</evidence>